<feature type="compositionally biased region" description="Polar residues" evidence="1">
    <location>
        <begin position="170"/>
        <end position="192"/>
    </location>
</feature>
<comment type="caution">
    <text evidence="2">The sequence shown here is derived from an EMBL/GenBank/DDBJ whole genome shotgun (WGS) entry which is preliminary data.</text>
</comment>
<dbReference type="Gene3D" id="3.40.5.50">
    <property type="match status" value="1"/>
</dbReference>
<dbReference type="EMBL" id="JAKRVX010000006">
    <property type="protein sequence ID" value="MCL9817856.1"/>
    <property type="molecule type" value="Genomic_DNA"/>
</dbReference>
<dbReference type="AlphaFoldDB" id="A0AAE3K997"/>
<dbReference type="Gene3D" id="1.20.58.1030">
    <property type="match status" value="1"/>
</dbReference>
<dbReference type="CDD" id="cd11714">
    <property type="entry name" value="GINS_A_archaea"/>
    <property type="match status" value="1"/>
</dbReference>
<feature type="compositionally biased region" description="Polar residues" evidence="1">
    <location>
        <begin position="131"/>
        <end position="142"/>
    </location>
</feature>
<feature type="compositionally biased region" description="Basic and acidic residues" evidence="1">
    <location>
        <begin position="249"/>
        <end position="262"/>
    </location>
</feature>
<reference evidence="2" key="1">
    <citation type="journal article" date="2022" name="Syst. Appl. Microbiol.">
        <title>Natronocalculus amylovorans gen. nov., sp. nov., and Natranaeroarchaeum aerophilus sp. nov., dominant culturable amylolytic natronoarchaea from hypersaline soda lakes in southwestern Siberia.</title>
        <authorList>
            <person name="Sorokin D.Y."/>
            <person name="Elcheninov A.G."/>
            <person name="Khizhniak T.V."/>
            <person name="Koenen M."/>
            <person name="Bale N.J."/>
            <person name="Damste J.S.S."/>
            <person name="Kublanov I.V."/>
        </authorList>
    </citation>
    <scope>NUCLEOTIDE SEQUENCE</scope>
    <source>
        <strain evidence="2">AArc-St2</strain>
    </source>
</reference>
<organism evidence="2 3">
    <name type="scientific">Natronocalculus amylovorans</name>
    <dbReference type="NCBI Taxonomy" id="2917812"/>
    <lineage>
        <taxon>Archaea</taxon>
        <taxon>Methanobacteriati</taxon>
        <taxon>Methanobacteriota</taxon>
        <taxon>Stenosarchaea group</taxon>
        <taxon>Halobacteria</taxon>
        <taxon>Halobacteriales</taxon>
        <taxon>Haloferacaceae</taxon>
        <taxon>Natronocalculus</taxon>
    </lineage>
</organism>
<evidence type="ECO:0008006" key="4">
    <source>
        <dbReference type="Google" id="ProtNLM"/>
    </source>
</evidence>
<sequence length="324" mass="35056">MNLDELRSVQDTERRKDSLQHLRDDFYQEVATYLSDLKSARDRRAEQVENPFSDEEIRRMSDEIETAEDISESLYERRVGKVVKLSSFAAAEMPVDKEGMTTQEYELFVSLVDRIKEHKAEILSVLTGRSSPMETSLETQTDTAEEKPADETSTDGMLADVMGTDAEPTPNHSPSPTANESTAGEIDSSPTSDVDAEQQHTPVSPASAPDGIPPEGPVGGASANGQAAETPSPSTTDSSDSEGAVSEQHTTRSDTVSGEKSDASGTSAKTETETDRQTVRIKADVGSIFGVDEREYTLKAEDIVQLPAANAKPLVDRDAAELLK</sequence>
<feature type="compositionally biased region" description="Basic and acidic residues" evidence="1">
    <location>
        <begin position="270"/>
        <end position="280"/>
    </location>
</feature>
<proteinExistence type="predicted"/>
<feature type="region of interest" description="Disordered" evidence="1">
    <location>
        <begin position="131"/>
        <end position="280"/>
    </location>
</feature>
<accession>A0AAE3K997</accession>
<evidence type="ECO:0000313" key="3">
    <source>
        <dbReference type="Proteomes" id="UP001203207"/>
    </source>
</evidence>
<evidence type="ECO:0000313" key="2">
    <source>
        <dbReference type="EMBL" id="MCL9817856.1"/>
    </source>
</evidence>
<dbReference type="Proteomes" id="UP001203207">
    <property type="component" value="Unassembled WGS sequence"/>
</dbReference>
<reference evidence="2" key="2">
    <citation type="submission" date="2022-02" db="EMBL/GenBank/DDBJ databases">
        <authorList>
            <person name="Elcheninov A.G."/>
            <person name="Sorokin D.Y."/>
            <person name="Kublanov I.V."/>
        </authorList>
    </citation>
    <scope>NUCLEOTIDE SEQUENCE</scope>
    <source>
        <strain evidence="2">AArc-St2</strain>
    </source>
</reference>
<protein>
    <recommendedName>
        <fullName evidence="4">DNA replication factor GINS</fullName>
    </recommendedName>
</protein>
<dbReference type="RefSeq" id="WP_250585239.1">
    <property type="nucleotide sequence ID" value="NZ_JAKRVX010000006.1"/>
</dbReference>
<gene>
    <name evidence="2" type="ORF">AArcSt2_12990</name>
</gene>
<name>A0AAE3K997_9EURY</name>
<keyword evidence="3" id="KW-1185">Reference proteome</keyword>
<evidence type="ECO:0000256" key="1">
    <source>
        <dbReference type="SAM" id="MobiDB-lite"/>
    </source>
</evidence>